<dbReference type="SUPFAM" id="SSF50475">
    <property type="entry name" value="FMN-binding split barrel"/>
    <property type="match status" value="1"/>
</dbReference>
<evidence type="ECO:0000259" key="1">
    <source>
        <dbReference type="SMART" id="SM00065"/>
    </source>
</evidence>
<dbReference type="EMBL" id="JAAYYV010000218">
    <property type="protein sequence ID" value="NLF54390.1"/>
    <property type="molecule type" value="Genomic_DNA"/>
</dbReference>
<dbReference type="AlphaFoldDB" id="A0A7X7LW22"/>
<sequence>MRIRLDAIRDCLEGALPGQIATADAEGVPNLAYLSQVQYVDAGHVALSYQFFNTTRRNILANPVARVALIDPVCAAHYRLSLQYLRTEETGPLFEKMKAKLAGIASHTGMAGVFRLLGADIYRVLDIERVPGRTLPAPAARRNLIAALRASAETLCECADLDSLLAQTLNCLEMQFDIHHAMVLLLDARAGRLYTVASRGYPVSGVGAEIGLGDGIIGVAARERAPIRIGHFAAEYSYGRAVRDSLARNGMDAGLETEIPLPGLPDSRSQLAVPIRAGHQLLGVLYVESALDLRFGYDDEDALVALAGGLGAAIQLLQHAPPEPPATLAPAAPPAATPVGPPLQVRHYAENHSIFLGPDYLIKGVAGAILWALLGDFIAHGRTAFSNRELRLDHRIRLPELSDNLEARLILLARRLVERQAPIRIEKTGRGCFALRVERPLALLELPPAG</sequence>
<dbReference type="Pfam" id="PF01243">
    <property type="entry name" value="PNPOx_N"/>
    <property type="match status" value="1"/>
</dbReference>
<accession>A0A7X7LW22</accession>
<dbReference type="SMART" id="SM00065">
    <property type="entry name" value="GAF"/>
    <property type="match status" value="1"/>
</dbReference>
<dbReference type="InterPro" id="IPR012349">
    <property type="entry name" value="Split_barrel_FMN-bd"/>
</dbReference>
<dbReference type="Gene3D" id="3.30.450.40">
    <property type="match status" value="1"/>
</dbReference>
<proteinExistence type="predicted"/>
<dbReference type="Pfam" id="PF13185">
    <property type="entry name" value="GAF_2"/>
    <property type="match status" value="1"/>
</dbReference>
<evidence type="ECO:0000313" key="3">
    <source>
        <dbReference type="Proteomes" id="UP000536534"/>
    </source>
</evidence>
<evidence type="ECO:0000313" key="2">
    <source>
        <dbReference type="EMBL" id="NLF54390.1"/>
    </source>
</evidence>
<dbReference type="InterPro" id="IPR011576">
    <property type="entry name" value="Pyridox_Oxase_N"/>
</dbReference>
<comment type="caution">
    <text evidence="2">The sequence shown here is derived from an EMBL/GenBank/DDBJ whole genome shotgun (WGS) entry which is preliminary data.</text>
</comment>
<feature type="domain" description="GAF" evidence="1">
    <location>
        <begin position="160"/>
        <end position="324"/>
    </location>
</feature>
<dbReference type="InterPro" id="IPR003018">
    <property type="entry name" value="GAF"/>
</dbReference>
<name>A0A7X7LW22_9RHOO</name>
<protein>
    <submittedName>
        <fullName evidence="2">GAF domain-containing protein</fullName>
    </submittedName>
</protein>
<dbReference type="Gene3D" id="2.30.110.10">
    <property type="entry name" value="Electron Transport, Fmn-binding Protein, Chain A"/>
    <property type="match status" value="1"/>
</dbReference>
<reference evidence="2 3" key="1">
    <citation type="journal article" date="2020" name="Biotechnol. Biofuels">
        <title>New insights from the biogas microbiome by comprehensive genome-resolved metagenomics of nearly 1600 species originating from multiple anaerobic digesters.</title>
        <authorList>
            <person name="Campanaro S."/>
            <person name="Treu L."/>
            <person name="Rodriguez-R L.M."/>
            <person name="Kovalovszki A."/>
            <person name="Ziels R.M."/>
            <person name="Maus I."/>
            <person name="Zhu X."/>
            <person name="Kougias P.G."/>
            <person name="Basile A."/>
            <person name="Luo G."/>
            <person name="Schluter A."/>
            <person name="Konstantinidis K.T."/>
            <person name="Angelidaki I."/>
        </authorList>
    </citation>
    <scope>NUCLEOTIDE SEQUENCE [LARGE SCALE GENOMIC DNA]</scope>
    <source>
        <strain evidence="2">AS06rmzACSIP_256</strain>
    </source>
</reference>
<dbReference type="PANTHER" id="PTHR40660:SF1">
    <property type="entry name" value="5'-PHOSPHATE OXIDASE PUTATIVE DOMAIN-CONTAINING PROTEIN-RELATED"/>
    <property type="match status" value="1"/>
</dbReference>
<dbReference type="Proteomes" id="UP000536534">
    <property type="component" value="Unassembled WGS sequence"/>
</dbReference>
<organism evidence="2 3">
    <name type="scientific">Thauera phenolivorans</name>
    <dbReference type="NCBI Taxonomy" id="1792543"/>
    <lineage>
        <taxon>Bacteria</taxon>
        <taxon>Pseudomonadati</taxon>
        <taxon>Pseudomonadota</taxon>
        <taxon>Betaproteobacteria</taxon>
        <taxon>Rhodocyclales</taxon>
        <taxon>Zoogloeaceae</taxon>
        <taxon>Thauera</taxon>
    </lineage>
</organism>
<dbReference type="SUPFAM" id="SSF55781">
    <property type="entry name" value="GAF domain-like"/>
    <property type="match status" value="1"/>
</dbReference>
<gene>
    <name evidence="2" type="ORF">GX576_08360</name>
</gene>
<dbReference type="InterPro" id="IPR029016">
    <property type="entry name" value="GAF-like_dom_sf"/>
</dbReference>
<dbReference type="PANTHER" id="PTHR40660">
    <property type="entry name" value="5'-PHOSPHATE OXIDASE PUTATIVE DOMAIN-CONTAINING PROTEIN-RELATED"/>
    <property type="match status" value="1"/>
</dbReference>